<dbReference type="OrthoDB" id="9782387at2"/>
<keyword evidence="3" id="KW-0949">S-adenosyl-L-methionine</keyword>
<dbReference type="GO" id="GO:0051539">
    <property type="term" value="F:4 iron, 4 sulfur cluster binding"/>
    <property type="evidence" value="ECO:0007669"/>
    <property type="project" value="UniProtKB-KW"/>
</dbReference>
<proteinExistence type="predicted"/>
<accession>A0A1W1H769</accession>
<dbReference type="InterPro" id="IPR058240">
    <property type="entry name" value="rSAM_sf"/>
</dbReference>
<evidence type="ECO:0000256" key="5">
    <source>
        <dbReference type="ARBA" id="ARBA00023004"/>
    </source>
</evidence>
<dbReference type="GO" id="GO:0003824">
    <property type="term" value="F:catalytic activity"/>
    <property type="evidence" value="ECO:0007669"/>
    <property type="project" value="InterPro"/>
</dbReference>
<dbReference type="InterPro" id="IPR034457">
    <property type="entry name" value="Organic_radical-activating"/>
</dbReference>
<evidence type="ECO:0000313" key="9">
    <source>
        <dbReference type="Proteomes" id="UP000191931"/>
    </source>
</evidence>
<evidence type="ECO:0000256" key="4">
    <source>
        <dbReference type="ARBA" id="ARBA00022723"/>
    </source>
</evidence>
<evidence type="ECO:0000256" key="2">
    <source>
        <dbReference type="ARBA" id="ARBA00022485"/>
    </source>
</evidence>
<dbReference type="EMBL" id="FWEV01000037">
    <property type="protein sequence ID" value="SLM28321.1"/>
    <property type="molecule type" value="Genomic_DNA"/>
</dbReference>
<evidence type="ECO:0000259" key="7">
    <source>
        <dbReference type="PROSITE" id="PS51918"/>
    </source>
</evidence>
<dbReference type="InterPro" id="IPR013785">
    <property type="entry name" value="Aldolase_TIM"/>
</dbReference>
<dbReference type="InterPro" id="IPR007197">
    <property type="entry name" value="rSAM"/>
</dbReference>
<gene>
    <name evidence="8" type="ORF">MTBBW1_1310019</name>
</gene>
<dbReference type="RefSeq" id="WP_080804657.1">
    <property type="nucleotide sequence ID" value="NZ_LT828548.1"/>
</dbReference>
<dbReference type="STRING" id="1246637.MTBBW1_1310019"/>
<keyword evidence="2" id="KW-0004">4Fe-4S</keyword>
<dbReference type="Proteomes" id="UP000191931">
    <property type="component" value="Unassembled WGS sequence"/>
</dbReference>
<dbReference type="Gene3D" id="3.20.20.70">
    <property type="entry name" value="Aldolase class I"/>
    <property type="match status" value="1"/>
</dbReference>
<evidence type="ECO:0000256" key="3">
    <source>
        <dbReference type="ARBA" id="ARBA00022691"/>
    </source>
</evidence>
<comment type="cofactor">
    <cofactor evidence="1">
        <name>[4Fe-4S] cluster</name>
        <dbReference type="ChEBI" id="CHEBI:49883"/>
    </cofactor>
</comment>
<dbReference type="PANTHER" id="PTHR30352:SF13">
    <property type="entry name" value="GLYCYL-RADICAL ENZYME ACTIVATING ENZYME YJJW-RELATED"/>
    <property type="match status" value="1"/>
</dbReference>
<reference evidence="8 9" key="1">
    <citation type="submission" date="2017-03" db="EMBL/GenBank/DDBJ databases">
        <authorList>
            <person name="Afonso C.L."/>
            <person name="Miller P.J."/>
            <person name="Scott M.A."/>
            <person name="Spackman E."/>
            <person name="Goraichik I."/>
            <person name="Dimitrov K.M."/>
            <person name="Suarez D.L."/>
            <person name="Swayne D.E."/>
        </authorList>
    </citation>
    <scope>NUCLEOTIDE SEQUENCE [LARGE SCALE GENOMIC DNA]</scope>
    <source>
        <strain evidence="8">PRJEB14757</strain>
    </source>
</reference>
<evidence type="ECO:0000256" key="1">
    <source>
        <dbReference type="ARBA" id="ARBA00001966"/>
    </source>
</evidence>
<dbReference type="SUPFAM" id="SSF102114">
    <property type="entry name" value="Radical SAM enzymes"/>
    <property type="match status" value="2"/>
</dbReference>
<protein>
    <recommendedName>
        <fullName evidence="7">Radical SAM core domain-containing protein</fullName>
    </recommendedName>
</protein>
<keyword evidence="9" id="KW-1185">Reference proteome</keyword>
<evidence type="ECO:0000313" key="8">
    <source>
        <dbReference type="EMBL" id="SLM28321.1"/>
    </source>
</evidence>
<evidence type="ECO:0000256" key="6">
    <source>
        <dbReference type="ARBA" id="ARBA00023014"/>
    </source>
</evidence>
<dbReference type="SFLD" id="SFLDS00029">
    <property type="entry name" value="Radical_SAM"/>
    <property type="match status" value="1"/>
</dbReference>
<dbReference type="NCBIfam" id="TIGR02495">
    <property type="entry name" value="NrdG2"/>
    <property type="match status" value="1"/>
</dbReference>
<feature type="domain" description="Radical SAM core" evidence="7">
    <location>
        <begin position="13"/>
        <end position="325"/>
    </location>
</feature>
<dbReference type="GO" id="GO:0046872">
    <property type="term" value="F:metal ion binding"/>
    <property type="evidence" value="ECO:0007669"/>
    <property type="project" value="UniProtKB-KW"/>
</dbReference>
<dbReference type="PROSITE" id="PS51918">
    <property type="entry name" value="RADICAL_SAM"/>
    <property type="match status" value="1"/>
</dbReference>
<name>A0A1W1H769_9BACT</name>
<keyword evidence="4" id="KW-0479">Metal-binding</keyword>
<dbReference type="InterPro" id="IPR012840">
    <property type="entry name" value="NrdG2"/>
</dbReference>
<dbReference type="PANTHER" id="PTHR30352">
    <property type="entry name" value="PYRUVATE FORMATE-LYASE-ACTIVATING ENZYME"/>
    <property type="match status" value="1"/>
</dbReference>
<sequence>MLIGGFQKNTFIDFPGEIASLVFTKGCNFRCPYCHNPDLVYLNEKELSLLSEQISTSKKPSSLIKESISPPKEPSSLIKEHILPSKELSSLIKENISPTKEPSSLINGHLSPSILNSSPLLSFFQFSGISSATETMPGNLSVGELDVFNFIEKRKGMIDGVAITGGEPTLQKDLESFCYKMKSMGLKVKLDTNGSRPWVLKRLLCRDLLDFVAMDVKSDLSGYRQIAGDDFDTGLIRESIRLIISKAPDHEFRTTCVKPFVTEDSMKEILSLIDGASRYILQHCSDNVVVLEPDFFRHGGRLCSEDEMNIFRKMAEHRGFHCTIR</sequence>
<organism evidence="8 9">
    <name type="scientific">Desulfamplus magnetovallimortis</name>
    <dbReference type="NCBI Taxonomy" id="1246637"/>
    <lineage>
        <taxon>Bacteria</taxon>
        <taxon>Pseudomonadati</taxon>
        <taxon>Thermodesulfobacteriota</taxon>
        <taxon>Desulfobacteria</taxon>
        <taxon>Desulfobacterales</taxon>
        <taxon>Desulfobacteraceae</taxon>
        <taxon>Desulfamplus</taxon>
    </lineage>
</organism>
<keyword evidence="5" id="KW-0408">Iron</keyword>
<dbReference type="AlphaFoldDB" id="A0A1W1H769"/>
<keyword evidence="6" id="KW-0411">Iron-sulfur</keyword>